<accession>A0A3S5E360</accession>
<dbReference type="OrthoDB" id="1272455at2"/>
<organism evidence="1 2">
    <name type="scientific">Chryseobacterium gleum</name>
    <name type="common">Flavobacterium gleum</name>
    <dbReference type="NCBI Taxonomy" id="250"/>
    <lineage>
        <taxon>Bacteria</taxon>
        <taxon>Pseudomonadati</taxon>
        <taxon>Bacteroidota</taxon>
        <taxon>Flavobacteriia</taxon>
        <taxon>Flavobacteriales</taxon>
        <taxon>Weeksellaceae</taxon>
        <taxon>Chryseobacterium group</taxon>
        <taxon>Chryseobacterium</taxon>
    </lineage>
</organism>
<gene>
    <name evidence="1" type="ORF">NCTC11432_04267</name>
</gene>
<dbReference type="STRING" id="525257.HMPREF0204_11441"/>
<dbReference type="Proteomes" id="UP000279227">
    <property type="component" value="Chromosome"/>
</dbReference>
<protein>
    <submittedName>
        <fullName evidence="1">Uncharacterized protein</fullName>
    </submittedName>
</protein>
<sequence>MITTEEVFSLIKQERKFLGDIKKYKIKISNSNNFERENLIGVYSIREGIAINQKNYKLAEQIHQLLIGLKNDSGIVLKGVTIQGKNYSGMYYLSGNYEKVIGYLESEFDENGNLIY</sequence>
<dbReference type="EMBL" id="LR134289">
    <property type="protein sequence ID" value="VEE10643.1"/>
    <property type="molecule type" value="Genomic_DNA"/>
</dbReference>
<evidence type="ECO:0000313" key="2">
    <source>
        <dbReference type="Proteomes" id="UP000279227"/>
    </source>
</evidence>
<dbReference type="KEGG" id="cgle:NCTC11432_04267"/>
<dbReference type="AlphaFoldDB" id="A0A3S5E360"/>
<evidence type="ECO:0000313" key="1">
    <source>
        <dbReference type="EMBL" id="VEE10643.1"/>
    </source>
</evidence>
<dbReference type="RefSeq" id="WP_002984675.1">
    <property type="nucleotide sequence ID" value="NZ_CP068486.1"/>
</dbReference>
<dbReference type="GeneID" id="93023824"/>
<name>A0A3S5E360_CHRGE</name>
<reference evidence="1 2" key="1">
    <citation type="submission" date="2018-12" db="EMBL/GenBank/DDBJ databases">
        <authorList>
            <consortium name="Pathogen Informatics"/>
        </authorList>
    </citation>
    <scope>NUCLEOTIDE SEQUENCE [LARGE SCALE GENOMIC DNA]</scope>
    <source>
        <strain evidence="1 2">NCTC11432</strain>
    </source>
</reference>
<proteinExistence type="predicted"/>